<evidence type="ECO:0000256" key="1">
    <source>
        <dbReference type="SAM" id="MobiDB-lite"/>
    </source>
</evidence>
<protein>
    <submittedName>
        <fullName evidence="2">Uncharacterized protein</fullName>
    </submittedName>
</protein>
<evidence type="ECO:0000313" key="2">
    <source>
        <dbReference type="EMBL" id="URE20190.1"/>
    </source>
</evidence>
<feature type="compositionally biased region" description="Polar residues" evidence="1">
    <location>
        <begin position="39"/>
        <end position="50"/>
    </location>
</feature>
<organism evidence="2 3">
    <name type="scientific">Musa troglodytarum</name>
    <name type="common">fe'i banana</name>
    <dbReference type="NCBI Taxonomy" id="320322"/>
    <lineage>
        <taxon>Eukaryota</taxon>
        <taxon>Viridiplantae</taxon>
        <taxon>Streptophyta</taxon>
        <taxon>Embryophyta</taxon>
        <taxon>Tracheophyta</taxon>
        <taxon>Spermatophyta</taxon>
        <taxon>Magnoliopsida</taxon>
        <taxon>Liliopsida</taxon>
        <taxon>Zingiberales</taxon>
        <taxon>Musaceae</taxon>
        <taxon>Musa</taxon>
    </lineage>
</organism>
<sequence>MQLTFTLSILDCIAQNSSTTVVPSSQLRCQCLQQVQSYRSDSVVTSTQSDLEPADASPRRKRTQTMEATASIYMQQSKGIILDIRNKGRKGLSEADSSLWDK</sequence>
<gene>
    <name evidence="2" type="ORF">MUK42_11737</name>
</gene>
<dbReference type="Proteomes" id="UP001055439">
    <property type="component" value="Chromosome 7"/>
</dbReference>
<accession>A0A9E7GSK3</accession>
<keyword evidence="3" id="KW-1185">Reference proteome</keyword>
<feature type="region of interest" description="Disordered" evidence="1">
    <location>
        <begin position="39"/>
        <end position="65"/>
    </location>
</feature>
<name>A0A9E7GSK3_9LILI</name>
<proteinExistence type="predicted"/>
<dbReference type="AlphaFoldDB" id="A0A9E7GSK3"/>
<reference evidence="2" key="1">
    <citation type="submission" date="2022-05" db="EMBL/GenBank/DDBJ databases">
        <title>The Musa troglodytarum L. genome provides insights into the mechanism of non-climacteric behaviour and enrichment of carotenoids.</title>
        <authorList>
            <person name="Wang J."/>
        </authorList>
    </citation>
    <scope>NUCLEOTIDE SEQUENCE</scope>
    <source>
        <tissue evidence="2">Leaf</tissue>
    </source>
</reference>
<dbReference type="EMBL" id="CP097509">
    <property type="protein sequence ID" value="URE20190.1"/>
    <property type="molecule type" value="Genomic_DNA"/>
</dbReference>
<evidence type="ECO:0000313" key="3">
    <source>
        <dbReference type="Proteomes" id="UP001055439"/>
    </source>
</evidence>